<reference evidence="4 6" key="1">
    <citation type="journal article" date="2012" name="Nature">
        <title>Algal genomes reveal evolutionary mosaicism and the fate of nucleomorphs.</title>
        <authorList>
            <consortium name="DOE Joint Genome Institute"/>
            <person name="Curtis B.A."/>
            <person name="Tanifuji G."/>
            <person name="Burki F."/>
            <person name="Gruber A."/>
            <person name="Irimia M."/>
            <person name="Maruyama S."/>
            <person name="Arias M.C."/>
            <person name="Ball S.G."/>
            <person name="Gile G.H."/>
            <person name="Hirakawa Y."/>
            <person name="Hopkins J.F."/>
            <person name="Kuo A."/>
            <person name="Rensing S.A."/>
            <person name="Schmutz J."/>
            <person name="Symeonidi A."/>
            <person name="Elias M."/>
            <person name="Eveleigh R.J."/>
            <person name="Herman E.K."/>
            <person name="Klute M.J."/>
            <person name="Nakayama T."/>
            <person name="Obornik M."/>
            <person name="Reyes-Prieto A."/>
            <person name="Armbrust E.V."/>
            <person name="Aves S.J."/>
            <person name="Beiko R.G."/>
            <person name="Coutinho P."/>
            <person name="Dacks J.B."/>
            <person name="Durnford D.G."/>
            <person name="Fast N.M."/>
            <person name="Green B.R."/>
            <person name="Grisdale C.J."/>
            <person name="Hempel F."/>
            <person name="Henrissat B."/>
            <person name="Hoppner M.P."/>
            <person name="Ishida K."/>
            <person name="Kim E."/>
            <person name="Koreny L."/>
            <person name="Kroth P.G."/>
            <person name="Liu Y."/>
            <person name="Malik S.B."/>
            <person name="Maier U.G."/>
            <person name="McRose D."/>
            <person name="Mock T."/>
            <person name="Neilson J.A."/>
            <person name="Onodera N.T."/>
            <person name="Poole A.M."/>
            <person name="Pritham E.J."/>
            <person name="Richards T.A."/>
            <person name="Rocap G."/>
            <person name="Roy S.W."/>
            <person name="Sarai C."/>
            <person name="Schaack S."/>
            <person name="Shirato S."/>
            <person name="Slamovits C.H."/>
            <person name="Spencer D.F."/>
            <person name="Suzuki S."/>
            <person name="Worden A.Z."/>
            <person name="Zauner S."/>
            <person name="Barry K."/>
            <person name="Bell C."/>
            <person name="Bharti A.K."/>
            <person name="Crow J.A."/>
            <person name="Grimwood J."/>
            <person name="Kramer R."/>
            <person name="Lindquist E."/>
            <person name="Lucas S."/>
            <person name="Salamov A."/>
            <person name="McFadden G.I."/>
            <person name="Lane C.E."/>
            <person name="Keeling P.J."/>
            <person name="Gray M.W."/>
            <person name="Grigoriev I.V."/>
            <person name="Archibald J.M."/>
        </authorList>
    </citation>
    <scope>NUCLEOTIDE SEQUENCE</scope>
    <source>
        <strain evidence="4 6">CCMP2712</strain>
    </source>
</reference>
<evidence type="ECO:0000313" key="6">
    <source>
        <dbReference type="Proteomes" id="UP000011087"/>
    </source>
</evidence>
<sequence>GDLRMMQVLVDNGVEVDIADYDGRTPLHLAAANGNTSILEYLIQQEGVVVNATDRFGYTPLDDALRHSKKTAVAIL</sequence>
<dbReference type="PaxDb" id="55529-EKX53125"/>
<dbReference type="Gene3D" id="1.25.40.20">
    <property type="entry name" value="Ankyrin repeat-containing domain"/>
    <property type="match status" value="1"/>
</dbReference>
<dbReference type="HOGENOM" id="CLU_000134_45_4_1"/>
<proteinExistence type="predicted"/>
<evidence type="ECO:0000256" key="1">
    <source>
        <dbReference type="ARBA" id="ARBA00022737"/>
    </source>
</evidence>
<feature type="repeat" description="ANK" evidence="3">
    <location>
        <begin position="22"/>
        <end position="55"/>
    </location>
</feature>
<dbReference type="eggNOG" id="KOG0498">
    <property type="taxonomic scope" value="Eukaryota"/>
</dbReference>
<reference evidence="6" key="2">
    <citation type="submission" date="2012-11" db="EMBL/GenBank/DDBJ databases">
        <authorList>
            <person name="Kuo A."/>
            <person name="Curtis B.A."/>
            <person name="Tanifuji G."/>
            <person name="Burki F."/>
            <person name="Gruber A."/>
            <person name="Irimia M."/>
            <person name="Maruyama S."/>
            <person name="Arias M.C."/>
            <person name="Ball S.G."/>
            <person name="Gile G.H."/>
            <person name="Hirakawa Y."/>
            <person name="Hopkins J.F."/>
            <person name="Rensing S.A."/>
            <person name="Schmutz J."/>
            <person name="Symeonidi A."/>
            <person name="Elias M."/>
            <person name="Eveleigh R.J."/>
            <person name="Herman E.K."/>
            <person name="Klute M.J."/>
            <person name="Nakayama T."/>
            <person name="Obornik M."/>
            <person name="Reyes-Prieto A."/>
            <person name="Armbrust E.V."/>
            <person name="Aves S.J."/>
            <person name="Beiko R.G."/>
            <person name="Coutinho P."/>
            <person name="Dacks J.B."/>
            <person name="Durnford D.G."/>
            <person name="Fast N.M."/>
            <person name="Green B.R."/>
            <person name="Grisdale C."/>
            <person name="Hempe F."/>
            <person name="Henrissat B."/>
            <person name="Hoppner M.P."/>
            <person name="Ishida K.-I."/>
            <person name="Kim E."/>
            <person name="Koreny L."/>
            <person name="Kroth P.G."/>
            <person name="Liu Y."/>
            <person name="Malik S.-B."/>
            <person name="Maier U.G."/>
            <person name="McRose D."/>
            <person name="Mock T."/>
            <person name="Neilson J.A."/>
            <person name="Onodera N.T."/>
            <person name="Poole A.M."/>
            <person name="Pritham E.J."/>
            <person name="Richards T.A."/>
            <person name="Rocap G."/>
            <person name="Roy S.W."/>
            <person name="Sarai C."/>
            <person name="Schaack S."/>
            <person name="Shirato S."/>
            <person name="Slamovits C.H."/>
            <person name="Spencer D.F."/>
            <person name="Suzuki S."/>
            <person name="Worden A.Z."/>
            <person name="Zauner S."/>
            <person name="Barry K."/>
            <person name="Bell C."/>
            <person name="Bharti A.K."/>
            <person name="Crow J.A."/>
            <person name="Grimwood J."/>
            <person name="Kramer R."/>
            <person name="Lindquist E."/>
            <person name="Lucas S."/>
            <person name="Salamov A."/>
            <person name="McFadden G.I."/>
            <person name="Lane C.E."/>
            <person name="Keeling P.J."/>
            <person name="Gray M.W."/>
            <person name="Grigoriev I.V."/>
            <person name="Archibald J.M."/>
        </authorList>
    </citation>
    <scope>NUCLEOTIDE SEQUENCE</scope>
    <source>
        <strain evidence="6">CCMP2712</strain>
    </source>
</reference>
<dbReference type="PANTHER" id="PTHR24173:SF74">
    <property type="entry name" value="ANKYRIN REPEAT DOMAIN-CONTAINING PROTEIN 16"/>
    <property type="match status" value="1"/>
</dbReference>
<evidence type="ECO:0000313" key="4">
    <source>
        <dbReference type="EMBL" id="EKX53125.1"/>
    </source>
</evidence>
<accession>L1JY31</accession>
<dbReference type="OrthoDB" id="341259at2759"/>
<dbReference type="InterPro" id="IPR036770">
    <property type="entry name" value="Ankyrin_rpt-contain_sf"/>
</dbReference>
<feature type="non-terminal residue" evidence="4">
    <location>
        <position position="1"/>
    </location>
</feature>
<evidence type="ECO:0000313" key="5">
    <source>
        <dbReference type="EnsemblProtists" id="EKX53125"/>
    </source>
</evidence>
<dbReference type="PROSITE" id="PS50297">
    <property type="entry name" value="ANK_REP_REGION"/>
    <property type="match status" value="1"/>
</dbReference>
<dbReference type="PANTHER" id="PTHR24173">
    <property type="entry name" value="ANKYRIN REPEAT CONTAINING"/>
    <property type="match status" value="1"/>
</dbReference>
<organism evidence="4">
    <name type="scientific">Guillardia theta (strain CCMP2712)</name>
    <name type="common">Cryptophyte</name>
    <dbReference type="NCBI Taxonomy" id="905079"/>
    <lineage>
        <taxon>Eukaryota</taxon>
        <taxon>Cryptophyceae</taxon>
        <taxon>Pyrenomonadales</taxon>
        <taxon>Geminigeraceae</taxon>
        <taxon>Guillardia</taxon>
    </lineage>
</organism>
<dbReference type="Pfam" id="PF12796">
    <property type="entry name" value="Ank_2"/>
    <property type="match status" value="1"/>
</dbReference>
<evidence type="ECO:0000256" key="2">
    <source>
        <dbReference type="ARBA" id="ARBA00023043"/>
    </source>
</evidence>
<dbReference type="GeneID" id="17309523"/>
<gene>
    <name evidence="4" type="ORF">GUITHDRAFT_44578</name>
</gene>
<dbReference type="SMART" id="SM00248">
    <property type="entry name" value="ANK"/>
    <property type="match status" value="1"/>
</dbReference>
<dbReference type="PROSITE" id="PS50088">
    <property type="entry name" value="ANK_REPEAT"/>
    <property type="match status" value="1"/>
</dbReference>
<reference evidence="5" key="3">
    <citation type="submission" date="2015-06" db="UniProtKB">
        <authorList>
            <consortium name="EnsemblProtists"/>
        </authorList>
    </citation>
    <scope>IDENTIFICATION</scope>
</reference>
<dbReference type="Proteomes" id="UP000011087">
    <property type="component" value="Unassembled WGS sequence"/>
</dbReference>
<dbReference type="SUPFAM" id="SSF48403">
    <property type="entry name" value="Ankyrin repeat"/>
    <property type="match status" value="1"/>
</dbReference>
<keyword evidence="1" id="KW-0677">Repeat</keyword>
<dbReference type="EnsemblProtists" id="EKX53125">
    <property type="protein sequence ID" value="EKX53125"/>
    <property type="gene ID" value="GUITHDRAFT_44578"/>
</dbReference>
<keyword evidence="2 3" id="KW-0040">ANK repeat</keyword>
<feature type="non-terminal residue" evidence="4">
    <location>
        <position position="76"/>
    </location>
</feature>
<dbReference type="KEGG" id="gtt:GUITHDRAFT_44578"/>
<dbReference type="RefSeq" id="XP_005840105.1">
    <property type="nucleotide sequence ID" value="XM_005840048.1"/>
</dbReference>
<dbReference type="InterPro" id="IPR002110">
    <property type="entry name" value="Ankyrin_rpt"/>
</dbReference>
<name>L1JY31_GUITC</name>
<evidence type="ECO:0000256" key="3">
    <source>
        <dbReference type="PROSITE-ProRule" id="PRU00023"/>
    </source>
</evidence>
<dbReference type="EMBL" id="JH992971">
    <property type="protein sequence ID" value="EKX53125.1"/>
    <property type="molecule type" value="Genomic_DNA"/>
</dbReference>
<dbReference type="AlphaFoldDB" id="L1JY31"/>
<keyword evidence="6" id="KW-1185">Reference proteome</keyword>
<protein>
    <submittedName>
        <fullName evidence="4 5">Uncharacterized protein</fullName>
    </submittedName>
</protein>